<dbReference type="EMBL" id="PPCN01000005">
    <property type="protein sequence ID" value="POF30977.1"/>
    <property type="molecule type" value="Genomic_DNA"/>
</dbReference>
<feature type="compositionally biased region" description="Basic and acidic residues" evidence="1">
    <location>
        <begin position="142"/>
        <end position="162"/>
    </location>
</feature>
<organism evidence="2 3">
    <name type="scientific">Roseibium marinum</name>
    <dbReference type="NCBI Taxonomy" id="281252"/>
    <lineage>
        <taxon>Bacteria</taxon>
        <taxon>Pseudomonadati</taxon>
        <taxon>Pseudomonadota</taxon>
        <taxon>Alphaproteobacteria</taxon>
        <taxon>Hyphomicrobiales</taxon>
        <taxon>Stappiaceae</taxon>
        <taxon>Roseibium</taxon>
    </lineage>
</organism>
<gene>
    <name evidence="2" type="ORF">CLV41_105155</name>
</gene>
<feature type="compositionally biased region" description="Basic and acidic residues" evidence="1">
    <location>
        <begin position="241"/>
        <end position="250"/>
    </location>
</feature>
<reference evidence="2 3" key="1">
    <citation type="submission" date="2018-01" db="EMBL/GenBank/DDBJ databases">
        <title>Genomic Encyclopedia of Archaeal and Bacterial Type Strains, Phase II (KMG-II): from individual species to whole genera.</title>
        <authorList>
            <person name="Goeker M."/>
        </authorList>
    </citation>
    <scope>NUCLEOTIDE SEQUENCE [LARGE SCALE GENOMIC DNA]</scope>
    <source>
        <strain evidence="2 3">DSM 17023</strain>
    </source>
</reference>
<feature type="region of interest" description="Disordered" evidence="1">
    <location>
        <begin position="9"/>
        <end position="43"/>
    </location>
</feature>
<feature type="compositionally biased region" description="Acidic residues" evidence="1">
    <location>
        <begin position="96"/>
        <end position="108"/>
    </location>
</feature>
<feature type="compositionally biased region" description="Low complexity" evidence="1">
    <location>
        <begin position="163"/>
        <end position="172"/>
    </location>
</feature>
<feature type="compositionally biased region" description="Acidic residues" evidence="1">
    <location>
        <begin position="129"/>
        <end position="141"/>
    </location>
</feature>
<feature type="compositionally biased region" description="Low complexity" evidence="1">
    <location>
        <begin position="230"/>
        <end position="240"/>
    </location>
</feature>
<sequence>MIGALLSNIPAAQLRNSGVAGVAEPGSGEDSSGSDTERARDSLAAPRAVALRASNSPVLTFEAVLALQDADGAEANDKRRQDASSEERDASGDLQAGEDETPPSDIDADAVSGDGNVASGALEASQDGEKDEDGDGLDEAEEKQVDDLAKRDQEVRAHEQAHARAGGAHAGAPSYTFQQGPDGKRYAVGGEVQIDTSTERTPDATIRKMQTVIRAATAPADPSSQDLKVAQQARAQLAEAQAERRLKQAEETGEGDESVDGPSADEQPGSVAGKSGPSDSETSKHASQQTSDRTSGESGGSHEGRAGARAGGNDAIAAYQSALDRGKDSVSQTAAFVA</sequence>
<dbReference type="OrthoDB" id="9812722at2"/>
<accession>A0A2S3UTC4</accession>
<evidence type="ECO:0000313" key="3">
    <source>
        <dbReference type="Proteomes" id="UP000236959"/>
    </source>
</evidence>
<comment type="caution">
    <text evidence="2">The sequence shown here is derived from an EMBL/GenBank/DDBJ whole genome shotgun (WGS) entry which is preliminary data.</text>
</comment>
<feature type="region of interest" description="Disordered" evidence="1">
    <location>
        <begin position="68"/>
        <end position="312"/>
    </location>
</feature>
<keyword evidence="3" id="KW-1185">Reference proteome</keyword>
<dbReference type="Pfam" id="PF12118">
    <property type="entry name" value="SprA-related"/>
    <property type="match status" value="1"/>
</dbReference>
<feature type="compositionally biased region" description="Basic and acidic residues" evidence="1">
    <location>
        <begin position="75"/>
        <end position="91"/>
    </location>
</feature>
<feature type="compositionally biased region" description="Basic and acidic residues" evidence="1">
    <location>
        <begin position="197"/>
        <end position="206"/>
    </location>
</feature>
<evidence type="ECO:0000256" key="1">
    <source>
        <dbReference type="SAM" id="MobiDB-lite"/>
    </source>
</evidence>
<name>A0A2S3UTC4_9HYPH</name>
<protein>
    <submittedName>
        <fullName evidence="2">SprA family protein</fullName>
    </submittedName>
</protein>
<evidence type="ECO:0000313" key="2">
    <source>
        <dbReference type="EMBL" id="POF30977.1"/>
    </source>
</evidence>
<feature type="compositionally biased region" description="Polar residues" evidence="1">
    <location>
        <begin position="277"/>
        <end position="293"/>
    </location>
</feature>
<dbReference type="RefSeq" id="WP_103222936.1">
    <property type="nucleotide sequence ID" value="NZ_PPCN01000005.1"/>
</dbReference>
<dbReference type="Proteomes" id="UP000236959">
    <property type="component" value="Unassembled WGS sequence"/>
</dbReference>
<dbReference type="AlphaFoldDB" id="A0A2S3UTC4"/>
<proteinExistence type="predicted"/>
<dbReference type="InterPro" id="IPR021973">
    <property type="entry name" value="SprA-related"/>
</dbReference>